<keyword evidence="3" id="KW-1185">Reference proteome</keyword>
<dbReference type="Proteomes" id="UP000254266">
    <property type="component" value="Unassembled WGS sequence"/>
</dbReference>
<sequence length="336" mass="38074">MKTFTRYYFRFFVLLLLTAIAQDKAYAYKAEPEEYWQGTLGPLTIRSLSPAQSLRLSPIPRSPYGLPDGQTELQFNIAAASVYSSQEGLFILDYHFTDTRFAINQGFANNWSAEFSINERRILNAHLDQLTLEFHDLFGIDQNGRDETVKDGTHIQIPEYGIDLGNEVRGQTSQTIGISVQKVLADKSIGWPAIAVNFNMSYEMLHDGLIEHGAFDYGVQFSIAQKKSNGYAYGNLSYTEFGSDDVLGLPLKDHQFSGMFGYEFNMDHDEAFILQYLFSEGVVDGMGELSEFSHEIHIGYKWRTESYLFEAGLVENIVNFENSPDVAFTFGVTYKL</sequence>
<evidence type="ECO:0000256" key="1">
    <source>
        <dbReference type="SAM" id="SignalP"/>
    </source>
</evidence>
<reference evidence="2 3" key="1">
    <citation type="journal article" date="2018" name="ISME J.">
        <title>Endosymbiont genomes yield clues of tubeworm success.</title>
        <authorList>
            <person name="Li Y."/>
            <person name="Liles M.R."/>
            <person name="Halanych K.M."/>
        </authorList>
    </citation>
    <scope>NUCLEOTIDE SEQUENCE [LARGE SCALE GENOMIC DNA]</scope>
    <source>
        <strain evidence="2">A1464</strain>
    </source>
</reference>
<proteinExistence type="predicted"/>
<evidence type="ECO:0008006" key="4">
    <source>
        <dbReference type="Google" id="ProtNLM"/>
    </source>
</evidence>
<gene>
    <name evidence="2" type="ORF">DIZ80_00935</name>
</gene>
<comment type="caution">
    <text evidence="2">The sequence shown here is derived from an EMBL/GenBank/DDBJ whole genome shotgun (WGS) entry which is preliminary data.</text>
</comment>
<keyword evidence="1" id="KW-0732">Signal</keyword>
<feature type="chain" id="PRO_5016786039" description="DUF3187 domain-containing protein" evidence="1">
    <location>
        <begin position="22"/>
        <end position="336"/>
    </location>
</feature>
<evidence type="ECO:0000313" key="2">
    <source>
        <dbReference type="EMBL" id="RDH86065.1"/>
    </source>
</evidence>
<dbReference type="AlphaFoldDB" id="A0A370DMC4"/>
<dbReference type="EMBL" id="QFXC01000002">
    <property type="protein sequence ID" value="RDH86065.1"/>
    <property type="molecule type" value="Genomic_DNA"/>
</dbReference>
<dbReference type="InterPro" id="IPR021523">
    <property type="entry name" value="DUF3187"/>
</dbReference>
<feature type="signal peptide" evidence="1">
    <location>
        <begin position="1"/>
        <end position="21"/>
    </location>
</feature>
<name>A0A370DMC4_9GAMM</name>
<protein>
    <recommendedName>
        <fullName evidence="4">DUF3187 domain-containing protein</fullName>
    </recommendedName>
</protein>
<accession>A0A370DMC4</accession>
<evidence type="ECO:0000313" key="3">
    <source>
        <dbReference type="Proteomes" id="UP000254266"/>
    </source>
</evidence>
<organism evidence="2 3">
    <name type="scientific">endosymbiont of Galathealinum brachiosum</name>
    <dbReference type="NCBI Taxonomy" id="2200906"/>
    <lineage>
        <taxon>Bacteria</taxon>
        <taxon>Pseudomonadati</taxon>
        <taxon>Pseudomonadota</taxon>
        <taxon>Gammaproteobacteria</taxon>
        <taxon>sulfur-oxidizing symbionts</taxon>
    </lineage>
</organism>
<dbReference type="Pfam" id="PF11383">
    <property type="entry name" value="DUF3187"/>
    <property type="match status" value="1"/>
</dbReference>